<accession>A0A067PJV9</accession>
<reference evidence="3" key="1">
    <citation type="journal article" date="2014" name="Proc. Natl. Acad. Sci. U.S.A.">
        <title>Extensive sampling of basidiomycete genomes demonstrates inadequacy of the white-rot/brown-rot paradigm for wood decay fungi.</title>
        <authorList>
            <person name="Riley R."/>
            <person name="Salamov A.A."/>
            <person name="Brown D.W."/>
            <person name="Nagy L.G."/>
            <person name="Floudas D."/>
            <person name="Held B.W."/>
            <person name="Levasseur A."/>
            <person name="Lombard V."/>
            <person name="Morin E."/>
            <person name="Otillar R."/>
            <person name="Lindquist E.A."/>
            <person name="Sun H."/>
            <person name="LaButti K.M."/>
            <person name="Schmutz J."/>
            <person name="Jabbour D."/>
            <person name="Luo H."/>
            <person name="Baker S.E."/>
            <person name="Pisabarro A.G."/>
            <person name="Walton J.D."/>
            <person name="Blanchette R.A."/>
            <person name="Henrissat B."/>
            <person name="Martin F."/>
            <person name="Cullen D."/>
            <person name="Hibbett D.S."/>
            <person name="Grigoriev I.V."/>
        </authorList>
    </citation>
    <scope>NUCLEOTIDE SEQUENCE [LARGE SCALE GENOMIC DNA]</scope>
    <source>
        <strain evidence="3">MUCL 33604</strain>
    </source>
</reference>
<feature type="region of interest" description="Disordered" evidence="1">
    <location>
        <begin position="684"/>
        <end position="719"/>
    </location>
</feature>
<dbReference type="InterPro" id="IPR013922">
    <property type="entry name" value="Cyclin_PHO80-like"/>
</dbReference>
<dbReference type="STRING" id="933084.A0A067PJV9"/>
<dbReference type="Proteomes" id="UP000027265">
    <property type="component" value="Unassembled WGS sequence"/>
</dbReference>
<feature type="compositionally biased region" description="Low complexity" evidence="1">
    <location>
        <begin position="399"/>
        <end position="417"/>
    </location>
</feature>
<feature type="region of interest" description="Disordered" evidence="1">
    <location>
        <begin position="41"/>
        <end position="66"/>
    </location>
</feature>
<gene>
    <name evidence="2" type="ORF">JAAARDRAFT_62518</name>
</gene>
<dbReference type="InterPro" id="IPR036915">
    <property type="entry name" value="Cyclin-like_sf"/>
</dbReference>
<keyword evidence="3" id="KW-1185">Reference proteome</keyword>
<dbReference type="GO" id="GO:0000307">
    <property type="term" value="C:cyclin-dependent protein kinase holoenzyme complex"/>
    <property type="evidence" value="ECO:0007669"/>
    <property type="project" value="TreeGrafter"/>
</dbReference>
<dbReference type="PANTHER" id="PTHR15615:SF27">
    <property type="entry name" value="PHO85 CYCLIN CLG1"/>
    <property type="match status" value="1"/>
</dbReference>
<dbReference type="GO" id="GO:0005634">
    <property type="term" value="C:nucleus"/>
    <property type="evidence" value="ECO:0007669"/>
    <property type="project" value="TreeGrafter"/>
</dbReference>
<dbReference type="SUPFAM" id="SSF47954">
    <property type="entry name" value="Cyclin-like"/>
    <property type="match status" value="1"/>
</dbReference>
<feature type="compositionally biased region" description="Basic and acidic residues" evidence="1">
    <location>
        <begin position="310"/>
        <end position="324"/>
    </location>
</feature>
<feature type="region of interest" description="Disordered" evidence="1">
    <location>
        <begin position="588"/>
        <end position="609"/>
    </location>
</feature>
<proteinExistence type="predicted"/>
<feature type="region of interest" description="Disordered" evidence="1">
    <location>
        <begin position="310"/>
        <end position="452"/>
    </location>
</feature>
<dbReference type="OrthoDB" id="244495at2759"/>
<organism evidence="2 3">
    <name type="scientific">Jaapia argillacea MUCL 33604</name>
    <dbReference type="NCBI Taxonomy" id="933084"/>
    <lineage>
        <taxon>Eukaryota</taxon>
        <taxon>Fungi</taxon>
        <taxon>Dikarya</taxon>
        <taxon>Basidiomycota</taxon>
        <taxon>Agaricomycotina</taxon>
        <taxon>Agaricomycetes</taxon>
        <taxon>Agaricomycetidae</taxon>
        <taxon>Jaapiales</taxon>
        <taxon>Jaapiaceae</taxon>
        <taxon>Jaapia</taxon>
    </lineage>
</organism>
<sequence length="719" mass="79134">MALYTPPSLPHTPSSSYNMHPTLPSMPAEITATWSTWRQPKLELPLTPPSSAPSRRIQKPQQVPSLPPITQFDQAISRMTPLTTPPMDDAPVAGSSRLPPVSSLPRFDDFRQEKPSLPSPVPHLVDWFTSSQKRSAHFIAEKTCEMICYLWFAESNSNRSSNPSPSSTSSPPQYIPQSNPATASLQLVATPAFVSFMQKLLETTQVSQSVIVLSLHYIYRLKERNRFTNGQAGSEFRVAVAALMMANKFVDDNTYTNKTWSEISSISLSEINRMEREFLLGIDFNLYVDKQTYESWLNLLKGLVMAKEKDSRRFNRGRAREVRAVGRSSGQRPNVPSTGYTRRTTSTGRRHRARSTSPSYHPFTFALPPPPSTLPLAAESSQFETPPSNPLPPPGSKRSATTAFSPTSATFSSTSLAPPRPAKRPTNMGLSLEIPDQHSGGHGSGNGASPLESLKGFSKMSLSGCGSTVDDAKFSSGGISKQQTLAAPYHVDPPRQNMAPQNLYYYSLACSPSDDETPNRPRKAKLRYHQAPPPVSNSYYATTELASCPHPQQYSYPVHHSYGNDHGYGTTNGRIPMVVQSASTSPMVDMHTSSAVPPLNLPPPPQVQQYKENDSWRRASMPNTSYRPISPPDQAFRHAAQAKSQSPAHLSMMASSPAPFANAGPPGVQFYAYASPAYSRPAYGILQHRQPSSAPQSHEGTSPDFGHFQWPSERGRRYQ</sequence>
<feature type="compositionally biased region" description="Low complexity" evidence="1">
    <location>
        <begin position="337"/>
        <end position="347"/>
    </location>
</feature>
<evidence type="ECO:0000256" key="1">
    <source>
        <dbReference type="SAM" id="MobiDB-lite"/>
    </source>
</evidence>
<feature type="compositionally biased region" description="Polar residues" evidence="1">
    <location>
        <begin position="689"/>
        <end position="700"/>
    </location>
</feature>
<feature type="region of interest" description="Disordered" evidence="1">
    <location>
        <begin position="1"/>
        <end position="22"/>
    </location>
</feature>
<dbReference type="InParanoid" id="A0A067PJV9"/>
<dbReference type="EMBL" id="KL197749">
    <property type="protein sequence ID" value="KDQ51302.1"/>
    <property type="molecule type" value="Genomic_DNA"/>
</dbReference>
<evidence type="ECO:0000313" key="3">
    <source>
        <dbReference type="Proteomes" id="UP000027265"/>
    </source>
</evidence>
<dbReference type="CDD" id="cd20557">
    <property type="entry name" value="CYCLIN_ScPCL1-like"/>
    <property type="match status" value="1"/>
</dbReference>
<feature type="compositionally biased region" description="Low complexity" evidence="1">
    <location>
        <begin position="1"/>
        <end position="17"/>
    </location>
</feature>
<dbReference type="PANTHER" id="PTHR15615">
    <property type="match status" value="1"/>
</dbReference>
<dbReference type="GO" id="GO:0019901">
    <property type="term" value="F:protein kinase binding"/>
    <property type="evidence" value="ECO:0007669"/>
    <property type="project" value="InterPro"/>
</dbReference>
<dbReference type="GO" id="GO:0016538">
    <property type="term" value="F:cyclin-dependent protein serine/threonine kinase regulator activity"/>
    <property type="evidence" value="ECO:0007669"/>
    <property type="project" value="TreeGrafter"/>
</dbReference>
<protein>
    <recommendedName>
        <fullName evidence="4">Cyclin-like domain-containing protein</fullName>
    </recommendedName>
</protein>
<dbReference type="Pfam" id="PF08613">
    <property type="entry name" value="Cyclin"/>
    <property type="match status" value="1"/>
</dbReference>
<dbReference type="HOGENOM" id="CLU_012798_0_0_1"/>
<dbReference type="Gene3D" id="1.10.472.10">
    <property type="entry name" value="Cyclin-like"/>
    <property type="match status" value="1"/>
</dbReference>
<dbReference type="AlphaFoldDB" id="A0A067PJV9"/>
<evidence type="ECO:0000313" key="2">
    <source>
        <dbReference type="EMBL" id="KDQ51302.1"/>
    </source>
</evidence>
<name>A0A067PJV9_9AGAM</name>
<evidence type="ECO:0008006" key="4">
    <source>
        <dbReference type="Google" id="ProtNLM"/>
    </source>
</evidence>